<name>A0A0D7AK59_9AGAR</name>
<sequence>MGGYSTNFQAAQRINCNADGLFEGIHAEICGYSLTYRAKGSAKYDANCSDYQSRSDDISSQRTLSASSVGRRRELWVRQLLERCELESSMPEGTKIIMTFLIVWQVHEDEQRGLHGYFNMANLDIQYHIVCEILGSRTTTHQTERSDNCKTDCTRGWNRVHHHTNFESTSHGQRLEGKTVCSIVRARNLDDAWCIKKTIRHN</sequence>
<reference evidence="1 2" key="1">
    <citation type="journal article" date="2015" name="Fungal Genet. Biol.">
        <title>Evolution of novel wood decay mechanisms in Agaricales revealed by the genome sequences of Fistulina hepatica and Cylindrobasidium torrendii.</title>
        <authorList>
            <person name="Floudas D."/>
            <person name="Held B.W."/>
            <person name="Riley R."/>
            <person name="Nagy L.G."/>
            <person name="Koehler G."/>
            <person name="Ransdell A.S."/>
            <person name="Younus H."/>
            <person name="Chow J."/>
            <person name="Chiniquy J."/>
            <person name="Lipzen A."/>
            <person name="Tritt A."/>
            <person name="Sun H."/>
            <person name="Haridas S."/>
            <person name="LaButti K."/>
            <person name="Ohm R.A."/>
            <person name="Kues U."/>
            <person name="Blanchette R.A."/>
            <person name="Grigoriev I.V."/>
            <person name="Minto R.E."/>
            <person name="Hibbett D.S."/>
        </authorList>
    </citation>
    <scope>NUCLEOTIDE SEQUENCE [LARGE SCALE GENOMIC DNA]</scope>
    <source>
        <strain evidence="1 2">ATCC 64428</strain>
    </source>
</reference>
<proteinExistence type="predicted"/>
<keyword evidence="2" id="KW-1185">Reference proteome</keyword>
<dbReference type="EMBL" id="KN881666">
    <property type="protein sequence ID" value="KIY51178.1"/>
    <property type="molecule type" value="Genomic_DNA"/>
</dbReference>
<gene>
    <name evidence="1" type="ORF">FISHEDRAFT_56719</name>
</gene>
<evidence type="ECO:0000313" key="1">
    <source>
        <dbReference type="EMBL" id="KIY51178.1"/>
    </source>
</evidence>
<dbReference type="Proteomes" id="UP000054144">
    <property type="component" value="Unassembled WGS sequence"/>
</dbReference>
<accession>A0A0D7AK59</accession>
<dbReference type="AlphaFoldDB" id="A0A0D7AK59"/>
<protein>
    <submittedName>
        <fullName evidence="1">Uncharacterized protein</fullName>
    </submittedName>
</protein>
<evidence type="ECO:0000313" key="2">
    <source>
        <dbReference type="Proteomes" id="UP000054144"/>
    </source>
</evidence>
<organism evidence="1 2">
    <name type="scientific">Fistulina hepatica ATCC 64428</name>
    <dbReference type="NCBI Taxonomy" id="1128425"/>
    <lineage>
        <taxon>Eukaryota</taxon>
        <taxon>Fungi</taxon>
        <taxon>Dikarya</taxon>
        <taxon>Basidiomycota</taxon>
        <taxon>Agaricomycotina</taxon>
        <taxon>Agaricomycetes</taxon>
        <taxon>Agaricomycetidae</taxon>
        <taxon>Agaricales</taxon>
        <taxon>Fistulinaceae</taxon>
        <taxon>Fistulina</taxon>
    </lineage>
</organism>